<name>A0A327ZLB0_9ACTN</name>
<evidence type="ECO:0000256" key="1">
    <source>
        <dbReference type="SAM" id="Phobius"/>
    </source>
</evidence>
<organism evidence="2 3">
    <name type="scientific">Actinoplanes lutulentus</name>
    <dbReference type="NCBI Taxonomy" id="1287878"/>
    <lineage>
        <taxon>Bacteria</taxon>
        <taxon>Bacillati</taxon>
        <taxon>Actinomycetota</taxon>
        <taxon>Actinomycetes</taxon>
        <taxon>Micromonosporales</taxon>
        <taxon>Micromonosporaceae</taxon>
        <taxon>Actinoplanes</taxon>
    </lineage>
</organism>
<keyword evidence="1" id="KW-0812">Transmembrane</keyword>
<accession>A0A327ZLB0</accession>
<comment type="caution">
    <text evidence="2">The sequence shown here is derived from an EMBL/GenBank/DDBJ whole genome shotgun (WGS) entry which is preliminary data.</text>
</comment>
<keyword evidence="1" id="KW-0472">Membrane</keyword>
<gene>
    <name evidence="2" type="ORF">B0I29_101529</name>
</gene>
<proteinExistence type="predicted"/>
<sequence length="119" mass="13330">MQTRAGSGNWVRWRVGRRRLAGMPSKDTWGSLNFADGDIGFVLTMLYLAVVLVIGIAILLATAVVWPYRAITDNWPVVARELDGDDENLQWRWVRGRAAADALAQQWATEIEQHGRPLG</sequence>
<keyword evidence="1" id="KW-1133">Transmembrane helix</keyword>
<dbReference type="Proteomes" id="UP000249341">
    <property type="component" value="Unassembled WGS sequence"/>
</dbReference>
<feature type="transmembrane region" description="Helical" evidence="1">
    <location>
        <begin position="39"/>
        <end position="66"/>
    </location>
</feature>
<dbReference type="AlphaFoldDB" id="A0A327ZLB0"/>
<evidence type="ECO:0000313" key="2">
    <source>
        <dbReference type="EMBL" id="RAK43399.1"/>
    </source>
</evidence>
<keyword evidence="3" id="KW-1185">Reference proteome</keyword>
<dbReference type="EMBL" id="QLMJ01000001">
    <property type="protein sequence ID" value="RAK43399.1"/>
    <property type="molecule type" value="Genomic_DNA"/>
</dbReference>
<protein>
    <submittedName>
        <fullName evidence="2">Uncharacterized protein</fullName>
    </submittedName>
</protein>
<evidence type="ECO:0000313" key="3">
    <source>
        <dbReference type="Proteomes" id="UP000249341"/>
    </source>
</evidence>
<reference evidence="2 3" key="1">
    <citation type="submission" date="2018-06" db="EMBL/GenBank/DDBJ databases">
        <title>Genomic Encyclopedia of Type Strains, Phase III (KMG-III): the genomes of soil and plant-associated and newly described type strains.</title>
        <authorList>
            <person name="Whitman W."/>
        </authorList>
    </citation>
    <scope>NUCLEOTIDE SEQUENCE [LARGE SCALE GENOMIC DNA]</scope>
    <source>
        <strain evidence="2 3">CGMCC 4.7090</strain>
    </source>
</reference>